<proteinExistence type="predicted"/>
<dbReference type="SUPFAM" id="SSF56059">
    <property type="entry name" value="Glutathione synthetase ATP-binding domain-like"/>
    <property type="match status" value="1"/>
</dbReference>
<dbReference type="InterPro" id="IPR040754">
    <property type="entry name" value="PreAtp-grasp"/>
</dbReference>
<reference evidence="3 4" key="1">
    <citation type="submission" date="2020-08" db="EMBL/GenBank/DDBJ databases">
        <title>Sequencing the genomes of 1000 actinobacteria strains.</title>
        <authorList>
            <person name="Klenk H.-P."/>
        </authorList>
    </citation>
    <scope>NUCLEOTIDE SEQUENCE [LARGE SCALE GENOMIC DNA]</scope>
    <source>
        <strain evidence="3 4">DSM 46659</strain>
    </source>
</reference>
<name>A0A7W9YP22_9ACTN</name>
<dbReference type="PROSITE" id="PS50975">
    <property type="entry name" value="ATP_GRASP"/>
    <property type="match status" value="1"/>
</dbReference>
<keyword evidence="4" id="KW-1185">Reference proteome</keyword>
<protein>
    <recommendedName>
        <fullName evidence="2">ATP-grasp domain-containing protein</fullName>
    </recommendedName>
</protein>
<dbReference type="Pfam" id="PF18105">
    <property type="entry name" value="PGM1_C"/>
    <property type="match status" value="1"/>
</dbReference>
<dbReference type="EMBL" id="JACHDS010000001">
    <property type="protein sequence ID" value="MBB6174611.1"/>
    <property type="molecule type" value="Genomic_DNA"/>
</dbReference>
<dbReference type="GO" id="GO:0046872">
    <property type="term" value="F:metal ion binding"/>
    <property type="evidence" value="ECO:0007669"/>
    <property type="project" value="InterPro"/>
</dbReference>
<dbReference type="InterPro" id="IPR011761">
    <property type="entry name" value="ATP-grasp"/>
</dbReference>
<organism evidence="3 4">
    <name type="scientific">Nocardiopsis mwathae</name>
    <dbReference type="NCBI Taxonomy" id="1472723"/>
    <lineage>
        <taxon>Bacteria</taxon>
        <taxon>Bacillati</taxon>
        <taxon>Actinomycetota</taxon>
        <taxon>Actinomycetes</taxon>
        <taxon>Streptosporangiales</taxon>
        <taxon>Nocardiopsidaceae</taxon>
        <taxon>Nocardiopsis</taxon>
    </lineage>
</organism>
<feature type="domain" description="ATP-grasp" evidence="2">
    <location>
        <begin position="154"/>
        <end position="372"/>
    </location>
</feature>
<dbReference type="Gene3D" id="3.30.470.20">
    <property type="entry name" value="ATP-grasp fold, B domain"/>
    <property type="match status" value="1"/>
</dbReference>
<comment type="caution">
    <text evidence="3">The sequence shown here is derived from an EMBL/GenBank/DDBJ whole genome shotgun (WGS) entry which is preliminary data.</text>
</comment>
<evidence type="ECO:0000313" key="4">
    <source>
        <dbReference type="Proteomes" id="UP000546642"/>
    </source>
</evidence>
<accession>A0A7W9YP22</accession>
<keyword evidence="1" id="KW-0547">Nucleotide-binding</keyword>
<keyword evidence="1" id="KW-0067">ATP-binding</keyword>
<sequence length="448" mass="48324">MSKMIIVNAPEEMVGDLDRIPEEKMRAFGLGAQRILWYAENNDVVVLPSPPTPGFMAYVTALTGVDAASLRIVVPPPGRWGSHILTGDRLLDPIFHTALKKAIADDPVDHVVCTYSDLSITGLASAVGIEGALPGFAFSAQGGDSLANSKTVFRAVAAGNGIPIAPGVITDRPEHAENAITSILDQGFEVMAKQQFAGGGLGNEILSRSGNVRAAGAGNVVVLPDRLAVRRYVEDRWSWLTGYKGHSLVIERYFTGSVTVYAEFDVTDEDCVLRGMGEILMEPVATGEVIPPQSVGPPELDRLAELGKRACEPFRAMGYRGTLCADAIRTPSGELVFTEVNGRLTASTHLHVNLIDRVVGEEHRSTRVFLERAGQWEAPSFSDAVRRLEEAGLAYDPLTRTGVVATADYTQALGRVTYCVVAENINEAHRYEERIAEPLSVRLPETSA</sequence>
<dbReference type="InterPro" id="IPR041356">
    <property type="entry name" value="PGM1_C"/>
</dbReference>
<gene>
    <name evidence="3" type="ORF">HNR23_004671</name>
</gene>
<evidence type="ECO:0000256" key="1">
    <source>
        <dbReference type="PROSITE-ProRule" id="PRU00409"/>
    </source>
</evidence>
<dbReference type="Pfam" id="PF18604">
    <property type="entry name" value="PreAtp-grasp"/>
    <property type="match status" value="1"/>
</dbReference>
<dbReference type="Proteomes" id="UP000546642">
    <property type="component" value="Unassembled WGS sequence"/>
</dbReference>
<evidence type="ECO:0000313" key="3">
    <source>
        <dbReference type="EMBL" id="MBB6174611.1"/>
    </source>
</evidence>
<evidence type="ECO:0000259" key="2">
    <source>
        <dbReference type="PROSITE" id="PS50975"/>
    </source>
</evidence>
<dbReference type="RefSeq" id="WP_184078754.1">
    <property type="nucleotide sequence ID" value="NZ_JACHDS010000001.1"/>
</dbReference>
<dbReference type="AlphaFoldDB" id="A0A7W9YP22"/>
<dbReference type="GO" id="GO:0005524">
    <property type="term" value="F:ATP binding"/>
    <property type="evidence" value="ECO:0007669"/>
    <property type="project" value="UniProtKB-UniRule"/>
</dbReference>